<dbReference type="Gene3D" id="1.10.1040.10">
    <property type="entry name" value="N-(1-d-carboxylethyl)-l-norvaline Dehydrogenase, domain 2"/>
    <property type="match status" value="1"/>
</dbReference>
<evidence type="ECO:0000256" key="7">
    <source>
        <dbReference type="HAMAP-Rule" id="MF_00196"/>
    </source>
</evidence>
<evidence type="ECO:0000313" key="10">
    <source>
        <dbReference type="EMBL" id="VWX37510.1"/>
    </source>
</evidence>
<dbReference type="EC" id="1.1.1.17" evidence="2 7"/>
<evidence type="ECO:0000259" key="9">
    <source>
        <dbReference type="Pfam" id="PF08125"/>
    </source>
</evidence>
<dbReference type="PRINTS" id="PR00084">
    <property type="entry name" value="MTLDHDRGNASE"/>
</dbReference>
<dbReference type="InterPro" id="IPR008927">
    <property type="entry name" value="6-PGluconate_DH-like_C_sf"/>
</dbReference>
<dbReference type="NCBIfam" id="NF002652">
    <property type="entry name" value="PRK02318.2-5"/>
    <property type="match status" value="1"/>
</dbReference>
<dbReference type="NCBIfam" id="NF002646">
    <property type="entry name" value="PRK02318.1-2"/>
    <property type="match status" value="1"/>
</dbReference>
<dbReference type="Pfam" id="PF01232">
    <property type="entry name" value="Mannitol_dh"/>
    <property type="match status" value="1"/>
</dbReference>
<evidence type="ECO:0000256" key="2">
    <source>
        <dbReference type="ARBA" id="ARBA00012939"/>
    </source>
</evidence>
<dbReference type="InterPro" id="IPR023028">
    <property type="entry name" value="Mannitol_1_phos_5_DH"/>
</dbReference>
<protein>
    <recommendedName>
        <fullName evidence="3 7">Mannitol-1-phosphate 5-dehydrogenase</fullName>
        <ecNumber evidence="2 7">1.1.1.17</ecNumber>
    </recommendedName>
</protein>
<dbReference type="HAMAP" id="MF_00196">
    <property type="entry name" value="Mannitol_dehydrog"/>
    <property type="match status" value="1"/>
</dbReference>
<dbReference type="InterPro" id="IPR013328">
    <property type="entry name" value="6PGD_dom2"/>
</dbReference>
<feature type="domain" description="Mannitol dehydrogenase N-terminal" evidence="8">
    <location>
        <begin position="1"/>
        <end position="189"/>
    </location>
</feature>
<evidence type="ECO:0000256" key="1">
    <source>
        <dbReference type="ARBA" id="ARBA00006541"/>
    </source>
</evidence>
<reference evidence="10 11" key="1">
    <citation type="submission" date="2019-10" db="EMBL/GenBank/DDBJ databases">
        <authorList>
            <person name="Karimi E."/>
        </authorList>
    </citation>
    <scope>NUCLEOTIDE SEQUENCE [LARGE SCALE GENOMIC DNA]</scope>
    <source>
        <strain evidence="10">Exiguobacterium sp. 9Y</strain>
    </source>
</reference>
<dbReference type="GO" id="GO:0005829">
    <property type="term" value="C:cytosol"/>
    <property type="evidence" value="ECO:0007669"/>
    <property type="project" value="TreeGrafter"/>
</dbReference>
<accession>A0A653IEK7</accession>
<evidence type="ECO:0000313" key="11">
    <source>
        <dbReference type="Proteomes" id="UP000439752"/>
    </source>
</evidence>
<feature type="binding site" evidence="7">
    <location>
        <begin position="3"/>
        <end position="14"/>
    </location>
    <ligand>
        <name>NAD(+)</name>
        <dbReference type="ChEBI" id="CHEBI:57540"/>
    </ligand>
</feature>
<dbReference type="PANTHER" id="PTHR30524:SF0">
    <property type="entry name" value="ALTRONATE OXIDOREDUCTASE-RELATED"/>
    <property type="match status" value="1"/>
</dbReference>
<dbReference type="GO" id="GO:0008926">
    <property type="term" value="F:mannitol-1-phosphate 5-dehydrogenase activity"/>
    <property type="evidence" value="ECO:0007669"/>
    <property type="project" value="UniProtKB-UniRule"/>
</dbReference>
<dbReference type="InterPro" id="IPR013118">
    <property type="entry name" value="Mannitol_DH_C"/>
</dbReference>
<dbReference type="GO" id="GO:0019592">
    <property type="term" value="P:mannitol catabolic process"/>
    <property type="evidence" value="ECO:0007669"/>
    <property type="project" value="TreeGrafter"/>
</dbReference>
<dbReference type="PANTHER" id="PTHR30524">
    <property type="entry name" value="MANNITOL-1-PHOSPHATE 5-DEHYDROGENASE"/>
    <property type="match status" value="1"/>
</dbReference>
<dbReference type="InterPro" id="IPR000669">
    <property type="entry name" value="Mannitol_DH"/>
</dbReference>
<feature type="domain" description="Mannitol dehydrogenase C-terminal" evidence="9">
    <location>
        <begin position="197"/>
        <end position="339"/>
    </location>
</feature>
<evidence type="ECO:0000256" key="3">
    <source>
        <dbReference type="ARBA" id="ARBA00016219"/>
    </source>
</evidence>
<dbReference type="InterPro" id="IPR036291">
    <property type="entry name" value="NAD(P)-bd_dom_sf"/>
</dbReference>
<dbReference type="AlphaFoldDB" id="A0A653IEK7"/>
<dbReference type="EMBL" id="CABWKQ010000025">
    <property type="protein sequence ID" value="VWX37510.1"/>
    <property type="molecule type" value="Genomic_DNA"/>
</dbReference>
<name>A0A653IEK7_9BACL</name>
<sequence length="381" mass="42337">MKAVHFGAGNIGRGFIGLQLVKSNYEVCFVDVNTTVVDELKSRGKYEVGYAAEGMANETVTGVTALNSMTEANDVIAAIADAEIVTTAVGPALLSKIAPLIAKGLEKRTKDQPVYVVACENMIGGSTHLQTEVARHTTLTEAVSYFPNAAVDRIVPLQRHEDPLYVEVEPFFEWVIETKQLPADYPVLEGVTYVEEITPFIERKLFTVNTGHALTSYLGALFEHETIAQSLQDHRVRRGVQTALYETGWLLLEKYEFDAKEHSAYIQKNIQRFENPRIHDEIVRVARSPIRKISPNDRLVKPARELMERGIEANGLALGIAAALTYFDPNDSESVELKTFIETKGIEEALVTYLGLQPNERLGQLIISQYNQINDSINSLA</sequence>
<dbReference type="SUPFAM" id="SSF51735">
    <property type="entry name" value="NAD(P)-binding Rossmann-fold domains"/>
    <property type="match status" value="1"/>
</dbReference>
<dbReference type="SUPFAM" id="SSF48179">
    <property type="entry name" value="6-phosphogluconate dehydrogenase C-terminal domain-like"/>
    <property type="match status" value="1"/>
</dbReference>
<keyword evidence="11" id="KW-1185">Reference proteome</keyword>
<dbReference type="NCBIfam" id="NF002647">
    <property type="entry name" value="PRK02318.1-3"/>
    <property type="match status" value="1"/>
</dbReference>
<evidence type="ECO:0000256" key="4">
    <source>
        <dbReference type="ARBA" id="ARBA00023002"/>
    </source>
</evidence>
<evidence type="ECO:0000259" key="8">
    <source>
        <dbReference type="Pfam" id="PF01232"/>
    </source>
</evidence>
<keyword evidence="4 7" id="KW-0560">Oxidoreductase</keyword>
<comment type="catalytic activity">
    <reaction evidence="6 7">
        <text>D-mannitol 1-phosphate + NAD(+) = beta-D-fructose 6-phosphate + NADH + H(+)</text>
        <dbReference type="Rhea" id="RHEA:19661"/>
        <dbReference type="ChEBI" id="CHEBI:15378"/>
        <dbReference type="ChEBI" id="CHEBI:57540"/>
        <dbReference type="ChEBI" id="CHEBI:57634"/>
        <dbReference type="ChEBI" id="CHEBI:57945"/>
        <dbReference type="ChEBI" id="CHEBI:61381"/>
        <dbReference type="EC" id="1.1.1.17"/>
    </reaction>
</comment>
<dbReference type="Gene3D" id="3.40.50.720">
    <property type="entry name" value="NAD(P)-binding Rossmann-like Domain"/>
    <property type="match status" value="1"/>
</dbReference>
<comment type="similarity">
    <text evidence="1 7">Belongs to the mannitol dehydrogenase family.</text>
</comment>
<dbReference type="Pfam" id="PF08125">
    <property type="entry name" value="Mannitol_dh_C"/>
    <property type="match status" value="1"/>
</dbReference>
<gene>
    <name evidence="7 10" type="primary">mtlD</name>
    <name evidence="10" type="ORF">EXIGUO9Y_310007</name>
</gene>
<keyword evidence="5 7" id="KW-0520">NAD</keyword>
<evidence type="ECO:0000256" key="6">
    <source>
        <dbReference type="ARBA" id="ARBA00048615"/>
    </source>
</evidence>
<evidence type="ECO:0000256" key="5">
    <source>
        <dbReference type="ARBA" id="ARBA00023027"/>
    </source>
</evidence>
<dbReference type="Proteomes" id="UP000439752">
    <property type="component" value="Unassembled WGS sequence"/>
</dbReference>
<dbReference type="NCBIfam" id="NF002649">
    <property type="entry name" value="PRK02318.2-1"/>
    <property type="match status" value="1"/>
</dbReference>
<dbReference type="RefSeq" id="WP_159173553.1">
    <property type="nucleotide sequence ID" value="NZ_LR732312.1"/>
</dbReference>
<organism evidence="10 11">
    <name type="scientific">Exiguobacterium oxidotolerans</name>
    <dbReference type="NCBI Taxonomy" id="223958"/>
    <lineage>
        <taxon>Bacteria</taxon>
        <taxon>Bacillati</taxon>
        <taxon>Bacillota</taxon>
        <taxon>Bacilli</taxon>
        <taxon>Bacillales</taxon>
        <taxon>Bacillales Family XII. Incertae Sedis</taxon>
        <taxon>Exiguobacterium</taxon>
    </lineage>
</organism>
<dbReference type="InterPro" id="IPR013131">
    <property type="entry name" value="Mannitol_DH_N"/>
</dbReference>
<proteinExistence type="inferred from homology"/>